<dbReference type="InterPro" id="IPR004176">
    <property type="entry name" value="Clp_R_N"/>
</dbReference>
<dbReference type="InterPro" id="IPR041546">
    <property type="entry name" value="ClpA/ClpB_AAA_lid"/>
</dbReference>
<dbReference type="Pfam" id="PF17871">
    <property type="entry name" value="AAA_lid_9"/>
    <property type="match status" value="1"/>
</dbReference>
<comment type="subunit">
    <text evidence="10">Homohexamer; The oligomerization is ATP-dependent.</text>
</comment>
<dbReference type="PANTHER" id="PTHR11638">
    <property type="entry name" value="ATP-DEPENDENT CLP PROTEASE"/>
    <property type="match status" value="1"/>
</dbReference>
<dbReference type="Pfam" id="PF10431">
    <property type="entry name" value="ClpB_D2-small"/>
    <property type="match status" value="1"/>
</dbReference>
<dbReference type="InterPro" id="IPR050130">
    <property type="entry name" value="ClpA_ClpB"/>
</dbReference>
<dbReference type="InterPro" id="IPR019489">
    <property type="entry name" value="Clp_ATPase_C"/>
</dbReference>
<dbReference type="InterPro" id="IPR027417">
    <property type="entry name" value="P-loop_NTPase"/>
</dbReference>
<dbReference type="Pfam" id="PF07724">
    <property type="entry name" value="AAA_2"/>
    <property type="match status" value="1"/>
</dbReference>
<evidence type="ECO:0000256" key="1">
    <source>
        <dbReference type="ARBA" id="ARBA00008675"/>
    </source>
</evidence>
<dbReference type="PANTHER" id="PTHR11638:SF18">
    <property type="entry name" value="HEAT SHOCK PROTEIN 104"/>
    <property type="match status" value="1"/>
</dbReference>
<comment type="function">
    <text evidence="10">Part of a stress-induced multi-chaperone system, it is involved in the recovery of the cell from heat-induced damage, in cooperation with DnaK, DnaJ and GrpE.</text>
</comment>
<evidence type="ECO:0000256" key="7">
    <source>
        <dbReference type="ARBA" id="ARBA00026057"/>
    </source>
</evidence>
<comment type="similarity">
    <text evidence="1 9">Belongs to the ClpA/ClpB family.</text>
</comment>
<dbReference type="NCBIfam" id="TIGR03346">
    <property type="entry name" value="chaperone_ClpB"/>
    <property type="match status" value="1"/>
</dbReference>
<dbReference type="GO" id="GO:0005737">
    <property type="term" value="C:cytoplasm"/>
    <property type="evidence" value="ECO:0007669"/>
    <property type="project" value="UniProtKB-SubCell"/>
</dbReference>
<dbReference type="GO" id="GO:0034605">
    <property type="term" value="P:cellular response to heat"/>
    <property type="evidence" value="ECO:0007669"/>
    <property type="project" value="TreeGrafter"/>
</dbReference>
<dbReference type="EMBL" id="JABTTY010000001">
    <property type="protein sequence ID" value="MBE7525700.1"/>
    <property type="molecule type" value="Genomic_DNA"/>
</dbReference>
<keyword evidence="2 8" id="KW-0677">Repeat</keyword>
<dbReference type="CDD" id="cd19499">
    <property type="entry name" value="RecA-like_ClpB_Hsp104-like"/>
    <property type="match status" value="1"/>
</dbReference>
<dbReference type="FunFam" id="1.10.8.60:FF:000017">
    <property type="entry name" value="ATP-dependent chaperone ClpB"/>
    <property type="match status" value="1"/>
</dbReference>
<dbReference type="SUPFAM" id="SSF52540">
    <property type="entry name" value="P-loop containing nucleoside triphosphate hydrolases"/>
    <property type="match status" value="2"/>
</dbReference>
<feature type="coiled-coil region" evidence="10">
    <location>
        <begin position="405"/>
        <end position="439"/>
    </location>
</feature>
<evidence type="ECO:0000256" key="4">
    <source>
        <dbReference type="ARBA" id="ARBA00022840"/>
    </source>
</evidence>
<dbReference type="InterPro" id="IPR003959">
    <property type="entry name" value="ATPase_AAA_core"/>
</dbReference>
<keyword evidence="10" id="KW-0963">Cytoplasm</keyword>
<evidence type="ECO:0000256" key="8">
    <source>
        <dbReference type="PROSITE-ProRule" id="PRU01251"/>
    </source>
</evidence>
<protein>
    <recommendedName>
        <fullName evidence="10">Chaperone protein ClpB</fullName>
    </recommendedName>
</protein>
<dbReference type="Pfam" id="PF00004">
    <property type="entry name" value="AAA"/>
    <property type="match status" value="1"/>
</dbReference>
<dbReference type="InterPro" id="IPR028299">
    <property type="entry name" value="ClpA/B_CS2"/>
</dbReference>
<dbReference type="InterPro" id="IPR001270">
    <property type="entry name" value="ClpA/B"/>
</dbReference>
<dbReference type="InterPro" id="IPR036628">
    <property type="entry name" value="Clp_N_dom_sf"/>
</dbReference>
<dbReference type="SMART" id="SM00382">
    <property type="entry name" value="AAA"/>
    <property type="match status" value="2"/>
</dbReference>
<dbReference type="PROSITE" id="PS00870">
    <property type="entry name" value="CLPAB_1"/>
    <property type="match status" value="1"/>
</dbReference>
<dbReference type="Pfam" id="PF02861">
    <property type="entry name" value="Clp_N"/>
    <property type="match status" value="1"/>
</dbReference>
<dbReference type="Gene3D" id="3.40.50.300">
    <property type="entry name" value="P-loop containing nucleotide triphosphate hydrolases"/>
    <property type="match status" value="3"/>
</dbReference>
<dbReference type="FunFam" id="3.40.50.300:FF:000010">
    <property type="entry name" value="Chaperone clpB 1, putative"/>
    <property type="match status" value="1"/>
</dbReference>
<dbReference type="Gene3D" id="1.10.1780.10">
    <property type="entry name" value="Clp, N-terminal domain"/>
    <property type="match status" value="1"/>
</dbReference>
<keyword evidence="5 10" id="KW-0175">Coiled coil</keyword>
<dbReference type="PRINTS" id="PR00300">
    <property type="entry name" value="CLPPROTEASEA"/>
</dbReference>
<comment type="subunit">
    <text evidence="7">Homohexamer. The oligomerization is ATP-dependent.</text>
</comment>
<reference evidence="12" key="1">
    <citation type="submission" date="2020-05" db="EMBL/GenBank/DDBJ databases">
        <title>High-Quality Genomes of Partial-Nitritation/Anammox System by Hierarchical Clustering Based Hybrid Assembly.</title>
        <authorList>
            <person name="Liu L."/>
            <person name="Wang Y."/>
            <person name="Che Y."/>
            <person name="Chen Y."/>
            <person name="Xia Y."/>
            <person name="Luo R."/>
            <person name="Cheng S.H."/>
            <person name="Zheng C."/>
            <person name="Zhang T."/>
        </authorList>
    </citation>
    <scope>NUCLEOTIDE SEQUENCE</scope>
    <source>
        <strain evidence="12">H1_PAT1</strain>
    </source>
</reference>
<evidence type="ECO:0000259" key="11">
    <source>
        <dbReference type="PROSITE" id="PS51903"/>
    </source>
</evidence>
<dbReference type="InterPro" id="IPR018368">
    <property type="entry name" value="ClpA/B_CS1"/>
</dbReference>
<keyword evidence="6 9" id="KW-0143">Chaperone</keyword>
<feature type="domain" description="Clp R" evidence="11">
    <location>
        <begin position="5"/>
        <end position="151"/>
    </location>
</feature>
<evidence type="ECO:0000256" key="5">
    <source>
        <dbReference type="ARBA" id="ARBA00023054"/>
    </source>
</evidence>
<keyword evidence="3 9" id="KW-0547">Nucleotide-binding</keyword>
<organism evidence="12 13">
    <name type="scientific">candidate division WWE3 bacterium</name>
    <dbReference type="NCBI Taxonomy" id="2053526"/>
    <lineage>
        <taxon>Bacteria</taxon>
        <taxon>Katanobacteria</taxon>
    </lineage>
</organism>
<dbReference type="Proteomes" id="UP000710385">
    <property type="component" value="Unassembled WGS sequence"/>
</dbReference>
<dbReference type="SUPFAM" id="SSF81923">
    <property type="entry name" value="Double Clp-N motif"/>
    <property type="match status" value="1"/>
</dbReference>
<dbReference type="SMART" id="SM01086">
    <property type="entry name" value="ClpB_D2-small"/>
    <property type="match status" value="1"/>
</dbReference>
<dbReference type="GO" id="GO:0016887">
    <property type="term" value="F:ATP hydrolysis activity"/>
    <property type="evidence" value="ECO:0007669"/>
    <property type="project" value="InterPro"/>
</dbReference>
<dbReference type="InterPro" id="IPR003593">
    <property type="entry name" value="AAA+_ATPase"/>
</dbReference>
<proteinExistence type="inferred from homology"/>
<dbReference type="InterPro" id="IPR017730">
    <property type="entry name" value="Chaperonin_ClpB"/>
</dbReference>
<dbReference type="PROSITE" id="PS51903">
    <property type="entry name" value="CLP_R"/>
    <property type="match status" value="1"/>
</dbReference>
<dbReference type="Gene3D" id="1.10.8.60">
    <property type="match status" value="1"/>
</dbReference>
<dbReference type="PROSITE" id="PS00871">
    <property type="entry name" value="CLPAB_2"/>
    <property type="match status" value="1"/>
</dbReference>
<dbReference type="GO" id="GO:0042026">
    <property type="term" value="P:protein refolding"/>
    <property type="evidence" value="ECO:0007669"/>
    <property type="project" value="UniProtKB-UniRule"/>
</dbReference>
<gene>
    <name evidence="10 12" type="primary">clpB</name>
    <name evidence="12" type="ORF">HS096_04935</name>
</gene>
<comment type="caution">
    <text evidence="12">The sequence shown here is derived from an EMBL/GenBank/DDBJ whole genome shotgun (WGS) entry which is preliminary data.</text>
</comment>
<accession>A0A928Y589</accession>
<dbReference type="AlphaFoldDB" id="A0A928Y589"/>
<keyword evidence="4 9" id="KW-0067">ATP-binding</keyword>
<dbReference type="FunFam" id="3.40.50.300:FF:000120">
    <property type="entry name" value="ATP-dependent chaperone ClpB"/>
    <property type="match status" value="1"/>
</dbReference>
<evidence type="ECO:0000313" key="13">
    <source>
        <dbReference type="Proteomes" id="UP000710385"/>
    </source>
</evidence>
<evidence type="ECO:0000256" key="10">
    <source>
        <dbReference type="RuleBase" id="RU362034"/>
    </source>
</evidence>
<dbReference type="FunFam" id="3.40.50.300:FF:000025">
    <property type="entry name" value="ATP-dependent Clp protease subunit"/>
    <property type="match status" value="1"/>
</dbReference>
<evidence type="ECO:0000256" key="9">
    <source>
        <dbReference type="RuleBase" id="RU004432"/>
    </source>
</evidence>
<sequence length="888" mass="98529">MNLNPQHFTTKSQEAIQLAHAIATENGQQALEPLHLLAALLNQEDGVVLSVLKKLQTDVPSIKSQIERGLMRMTKMEAEAGGIGQIYISQSLTRVFANANNAAEHFKDEFISTEHLLLALADSNDAAGSLLNHYGVTTDAILKALKDVRGTSKVDSPEPETKYQALEKYTKNLTDLARKDKLDPVIGRDDEIRRVIQVLSRRTKNNPVLIGEAGTGKTAIAEGLAQRVVSGDVPETLRNRDIVALDVGSLVAGTKFRGEFEERLKSVIKEIEASNGKILLFIDELHTLVGAGASGDGNSLDASNMLKPALARGELRTIGATTLKEYQKYIEKDSALERRFQPVYVDEPTIEDTVAILRGIKERYETHHGIRITDSAIVAAAELSSRYITDRFLPDKAVDLIDEAAAALKMQVESQPEELDKLKREQTRLEIEKRALSKEKDSEAKVRLSDIERHLAEVSEHAHQLELTWSAEKEVLVSNAKLKKEIEEAKSAADIAERRGDLEQASELRYGKIPDLEKRLRAGEEALYSLQGKRGLLRDAVTEEDIAQVVSRWTGIPAGRMLQSETEKLANLESELHKRLVNQEQAVRAVSNALRRSRAGISEEKRPIGTFLFLGPTGVGKTELAKALAEIMFNDEDAMVRIDMSEYMEKHAVSRMIGSPPGYVGYDEGGQLTEKIRRRPYSVVLLDEVEKAHPDVFNAMLQVLDDGRLTDGKGRVVSFKNTIIIMTSNVGSEIILDWGTGKREIGFKDGDDRAWNDSLRSRVLALVKEQFRPEFLNRIDEIVVFDALNKDHLAQIVDLQLADVSKRLSAKRIRISFTDGLKKFIAEKGYDPSFGARPLKRAIQEHVLDGLAMSIISGEISEGDDVKIDARKSGVSIKKIKAPKRDGS</sequence>
<dbReference type="CDD" id="cd00009">
    <property type="entry name" value="AAA"/>
    <property type="match status" value="1"/>
</dbReference>
<evidence type="ECO:0000313" key="12">
    <source>
        <dbReference type="EMBL" id="MBE7525700.1"/>
    </source>
</evidence>
<evidence type="ECO:0000256" key="3">
    <source>
        <dbReference type="ARBA" id="ARBA00022741"/>
    </source>
</evidence>
<name>A0A928Y589_UNCKA</name>
<evidence type="ECO:0000256" key="6">
    <source>
        <dbReference type="ARBA" id="ARBA00023186"/>
    </source>
</evidence>
<comment type="subcellular location">
    <subcellularLocation>
        <location evidence="10">Cytoplasm</location>
    </subcellularLocation>
</comment>
<evidence type="ECO:0000256" key="2">
    <source>
        <dbReference type="ARBA" id="ARBA00022737"/>
    </source>
</evidence>
<keyword evidence="10" id="KW-0346">Stress response</keyword>
<dbReference type="GO" id="GO:0005524">
    <property type="term" value="F:ATP binding"/>
    <property type="evidence" value="ECO:0007669"/>
    <property type="project" value="UniProtKB-UniRule"/>
</dbReference>